<gene>
    <name evidence="1" type="ordered locus">M164_0288</name>
</gene>
<sequence length="38" mass="4193">MFPSTSPNDLRVIVYDPLGGVPVAELEVIKSKEKLRHG</sequence>
<dbReference type="AlphaFoldDB" id="C4KKV7"/>
<evidence type="ECO:0000313" key="1">
    <source>
        <dbReference type="EMBL" id="ACR40922.1"/>
    </source>
</evidence>
<dbReference type="KEGG" id="sid:M164_0288"/>
<proteinExistence type="predicted"/>
<organism evidence="1 2">
    <name type="scientific">Saccharolobus islandicus (strain M.16.4 / Kamchatka #3)</name>
    <name type="common">Sulfolobus islandicus</name>
    <dbReference type="NCBI Taxonomy" id="426118"/>
    <lineage>
        <taxon>Archaea</taxon>
        <taxon>Thermoproteota</taxon>
        <taxon>Thermoprotei</taxon>
        <taxon>Sulfolobales</taxon>
        <taxon>Sulfolobaceae</taxon>
        <taxon>Saccharolobus</taxon>
    </lineage>
</organism>
<dbReference type="Proteomes" id="UP000001479">
    <property type="component" value="Chromosome"/>
</dbReference>
<dbReference type="HOGENOM" id="CLU_207589_2_0_2"/>
<protein>
    <submittedName>
        <fullName evidence="1">Uncharacterized protein</fullName>
    </submittedName>
</protein>
<reference evidence="1 2" key="1">
    <citation type="journal article" date="2009" name="Proc. Natl. Acad. Sci. U.S.A.">
        <title>Biogeography of the Sulfolobus islandicus pan-genome.</title>
        <authorList>
            <person name="Reno M.L."/>
            <person name="Held N.L."/>
            <person name="Fields C.J."/>
            <person name="Burke P.V."/>
            <person name="Whitaker R.J."/>
        </authorList>
    </citation>
    <scope>NUCLEOTIDE SEQUENCE [LARGE SCALE GENOMIC DNA]</scope>
    <source>
        <strain evidence="2">M.16.4 / Kamchatka #3</strain>
    </source>
</reference>
<dbReference type="EMBL" id="CP001402">
    <property type="protein sequence ID" value="ACR40922.1"/>
    <property type="molecule type" value="Genomic_DNA"/>
</dbReference>
<evidence type="ECO:0000313" key="2">
    <source>
        <dbReference type="Proteomes" id="UP000001479"/>
    </source>
</evidence>
<name>C4KKV7_SACI6</name>
<accession>C4KKV7</accession>